<name>A0ABD3JKI1_EUCGL</name>
<keyword evidence="8 10" id="KW-1133">Transmembrane helix</keyword>
<evidence type="ECO:0000256" key="1">
    <source>
        <dbReference type="ARBA" id="ARBA00004651"/>
    </source>
</evidence>
<accession>A0ABD3JKI1</accession>
<dbReference type="Proteomes" id="UP001634007">
    <property type="component" value="Unassembled WGS sequence"/>
</dbReference>
<dbReference type="InterPro" id="IPR047664">
    <property type="entry name" value="SWEET"/>
</dbReference>
<dbReference type="GO" id="GO:0005886">
    <property type="term" value="C:plasma membrane"/>
    <property type="evidence" value="ECO:0007669"/>
    <property type="project" value="UniProtKB-SubCell"/>
</dbReference>
<dbReference type="Gene3D" id="1.20.1280.290">
    <property type="match status" value="2"/>
</dbReference>
<evidence type="ECO:0000256" key="5">
    <source>
        <dbReference type="ARBA" id="ARBA00022597"/>
    </source>
</evidence>
<protein>
    <recommendedName>
        <fullName evidence="10">Bidirectional sugar transporter SWEET</fullName>
    </recommendedName>
</protein>
<keyword evidence="9 10" id="KW-0472">Membrane</keyword>
<feature type="transmembrane region" description="Helical" evidence="10">
    <location>
        <begin position="105"/>
        <end position="125"/>
    </location>
</feature>
<keyword evidence="5 10" id="KW-0762">Sugar transport</keyword>
<evidence type="ECO:0000256" key="6">
    <source>
        <dbReference type="ARBA" id="ARBA00022692"/>
    </source>
</evidence>
<dbReference type="EMBL" id="JBJKBG010000008">
    <property type="protein sequence ID" value="KAL3727918.1"/>
    <property type="molecule type" value="Genomic_DNA"/>
</dbReference>
<feature type="region of interest" description="Disordered" evidence="11">
    <location>
        <begin position="242"/>
        <end position="268"/>
    </location>
</feature>
<feature type="transmembrane region" description="Helical" evidence="10">
    <location>
        <begin position="192"/>
        <end position="213"/>
    </location>
</feature>
<dbReference type="Pfam" id="PF03083">
    <property type="entry name" value="MtN3_slv"/>
    <property type="match status" value="2"/>
</dbReference>
<evidence type="ECO:0000313" key="12">
    <source>
        <dbReference type="EMBL" id="KAL3727918.1"/>
    </source>
</evidence>
<feature type="transmembrane region" description="Helical" evidence="10">
    <location>
        <begin position="12"/>
        <end position="35"/>
    </location>
</feature>
<dbReference type="PANTHER" id="PTHR10791">
    <property type="entry name" value="RAG1-ACTIVATING PROTEIN 1"/>
    <property type="match status" value="1"/>
</dbReference>
<evidence type="ECO:0000313" key="13">
    <source>
        <dbReference type="Proteomes" id="UP001634007"/>
    </source>
</evidence>
<feature type="transmembrane region" description="Helical" evidence="10">
    <location>
        <begin position="164"/>
        <end position="186"/>
    </location>
</feature>
<comment type="caution">
    <text evidence="12">The sequence shown here is derived from an EMBL/GenBank/DDBJ whole genome shotgun (WGS) entry which is preliminary data.</text>
</comment>
<proteinExistence type="inferred from homology"/>
<organism evidence="12 13">
    <name type="scientific">Eucalyptus globulus</name>
    <name type="common">Tasmanian blue gum</name>
    <dbReference type="NCBI Taxonomy" id="34317"/>
    <lineage>
        <taxon>Eukaryota</taxon>
        <taxon>Viridiplantae</taxon>
        <taxon>Streptophyta</taxon>
        <taxon>Embryophyta</taxon>
        <taxon>Tracheophyta</taxon>
        <taxon>Spermatophyta</taxon>
        <taxon>Magnoliopsida</taxon>
        <taxon>eudicotyledons</taxon>
        <taxon>Gunneridae</taxon>
        <taxon>Pentapetalae</taxon>
        <taxon>rosids</taxon>
        <taxon>malvids</taxon>
        <taxon>Myrtales</taxon>
        <taxon>Myrtaceae</taxon>
        <taxon>Myrtoideae</taxon>
        <taxon>Eucalypteae</taxon>
        <taxon>Eucalyptus</taxon>
    </lineage>
</organism>
<evidence type="ECO:0000256" key="7">
    <source>
        <dbReference type="ARBA" id="ARBA00022737"/>
    </source>
</evidence>
<comment type="subcellular location">
    <subcellularLocation>
        <location evidence="1 10">Cell membrane</location>
        <topology evidence="1 10">Multi-pass membrane protein</topology>
    </subcellularLocation>
</comment>
<feature type="transmembrane region" description="Helical" evidence="10">
    <location>
        <begin position="47"/>
        <end position="65"/>
    </location>
</feature>
<feature type="transmembrane region" description="Helical" evidence="10">
    <location>
        <begin position="71"/>
        <end position="93"/>
    </location>
</feature>
<comment type="similarity">
    <text evidence="2 10">Belongs to the SWEET sugar transporter family.</text>
</comment>
<dbReference type="InterPro" id="IPR004316">
    <property type="entry name" value="SWEET_rpt"/>
</dbReference>
<reference evidence="12 13" key="1">
    <citation type="submission" date="2024-11" db="EMBL/GenBank/DDBJ databases">
        <title>Chromosome-level genome assembly of Eucalyptus globulus Labill. provides insights into its genome evolution.</title>
        <authorList>
            <person name="Li X."/>
        </authorList>
    </citation>
    <scope>NUCLEOTIDE SEQUENCE [LARGE SCALE GENOMIC DNA]</scope>
    <source>
        <strain evidence="12">CL2024</strain>
        <tissue evidence="12">Fresh tender leaves</tissue>
    </source>
</reference>
<evidence type="ECO:0000256" key="9">
    <source>
        <dbReference type="ARBA" id="ARBA00023136"/>
    </source>
</evidence>
<dbReference type="PANTHER" id="PTHR10791:SF134">
    <property type="entry name" value="BIDIRECTIONAL SUGAR TRANSPORTER SWEET9"/>
    <property type="match status" value="1"/>
</dbReference>
<dbReference type="FunFam" id="1.20.1280.290:FF:000001">
    <property type="entry name" value="Bidirectional sugar transporter SWEET"/>
    <property type="match status" value="1"/>
</dbReference>
<dbReference type="GO" id="GO:0008515">
    <property type="term" value="F:sucrose transmembrane transporter activity"/>
    <property type="evidence" value="ECO:0007669"/>
    <property type="project" value="UniProtKB-ARBA"/>
</dbReference>
<evidence type="ECO:0000256" key="2">
    <source>
        <dbReference type="ARBA" id="ARBA00007809"/>
    </source>
</evidence>
<feature type="compositionally biased region" description="Polar residues" evidence="11">
    <location>
        <begin position="242"/>
        <end position="257"/>
    </location>
</feature>
<keyword evidence="7" id="KW-0677">Repeat</keyword>
<keyword evidence="3 10" id="KW-0813">Transport</keyword>
<feature type="transmembrane region" description="Helical" evidence="10">
    <location>
        <begin position="131"/>
        <end position="152"/>
    </location>
</feature>
<comment type="function">
    <text evidence="10">Mediates both low-affinity uptake and efflux of sugar across the membrane.</text>
</comment>
<evidence type="ECO:0000256" key="4">
    <source>
        <dbReference type="ARBA" id="ARBA00022475"/>
    </source>
</evidence>
<keyword evidence="6 10" id="KW-0812">Transmembrane</keyword>
<sequence>MAFSNEKELAFIFGLLGNIVSFLVFLAPIPTFYAIYKKKSSDGYQSIPYVVALSSASLLLYYGVLKTNATMIISINAIGIVIELTYLILFLIYASTKEKMYVAKLLLVFNVGGFGVMMALTIFLLKGRQRINTVGWICAAFNLAVFAAPLSIMRRVIKTKSVEFMPFTLSFFLTLCATAWFFYGLFVKDMFIALPNTLGFLFGIAQMILYMIYKYGNKKLAETNKGSNQQEVSLDMEKMASISSAQQHPTSQHQPQVTAGKPVESSNV</sequence>
<dbReference type="AlphaFoldDB" id="A0ABD3JKI1"/>
<keyword evidence="4" id="KW-1003">Cell membrane</keyword>
<evidence type="ECO:0000256" key="10">
    <source>
        <dbReference type="RuleBase" id="RU910715"/>
    </source>
</evidence>
<dbReference type="FunFam" id="1.20.1280.290:FF:000003">
    <property type="entry name" value="Bidirectional sugar transporter SWEET"/>
    <property type="match status" value="1"/>
</dbReference>
<evidence type="ECO:0000256" key="3">
    <source>
        <dbReference type="ARBA" id="ARBA00022448"/>
    </source>
</evidence>
<evidence type="ECO:0000256" key="11">
    <source>
        <dbReference type="SAM" id="MobiDB-lite"/>
    </source>
</evidence>
<gene>
    <name evidence="12" type="ORF">ACJRO7_032634</name>
</gene>
<keyword evidence="13" id="KW-1185">Reference proteome</keyword>
<evidence type="ECO:0000256" key="8">
    <source>
        <dbReference type="ARBA" id="ARBA00022989"/>
    </source>
</evidence>